<evidence type="ECO:0000313" key="3">
    <source>
        <dbReference type="EMBL" id="SDR00821.1"/>
    </source>
</evidence>
<dbReference type="PANTHER" id="PTHR41328:SF2">
    <property type="entry name" value="TERMINASE SMALL SUBUNIT"/>
    <property type="match status" value="1"/>
</dbReference>
<dbReference type="Proteomes" id="UP000199570">
    <property type="component" value="Unassembled WGS sequence"/>
</dbReference>
<evidence type="ECO:0000256" key="2">
    <source>
        <dbReference type="ARBA" id="ARBA00023219"/>
    </source>
</evidence>
<dbReference type="AlphaFoldDB" id="A0A1H1FIS3"/>
<dbReference type="Gene3D" id="1.10.10.1400">
    <property type="entry name" value="Terminase, small subunit, N-terminal DNA-binding domain, HTH motif"/>
    <property type="match status" value="1"/>
</dbReference>
<protein>
    <submittedName>
        <fullName evidence="3">Phage terminase small subunit</fullName>
    </submittedName>
</protein>
<keyword evidence="1" id="KW-1188">Viral release from host cell</keyword>
<dbReference type="RefSeq" id="WP_090322376.1">
    <property type="nucleotide sequence ID" value="NZ_FNKJ01000003.1"/>
</dbReference>
<accession>A0A1H1FIS3</accession>
<dbReference type="PANTHER" id="PTHR41328">
    <property type="entry name" value="TERMINASE SMALL SUBUNIT-RELATED"/>
    <property type="match status" value="1"/>
</dbReference>
<sequence length="249" mass="27675">MALTAKQQRFVDEYLKDLNATQAAIRAGYSKATARFIGAENLTKPNIQSIITARIEARGQKAAITQEMVLERLWMIATANPNELIEYRRGCCRHCFGVDHEYQWKDEAEMLKAVADASDPESVTEEGGFGFDPTIRPHPKCPKCHGEGFGSVHAHDSRNVSPAALALYAGVKQTKEGFEIKMHDQLAALDKVAKHLGMFSDKSSSPLDDEMKRLNIEKLRRELEDPNKGLPEPKQVIIGVEDASDPEAE</sequence>
<keyword evidence="4" id="KW-1185">Reference proteome</keyword>
<reference evidence="4" key="1">
    <citation type="submission" date="2016-10" db="EMBL/GenBank/DDBJ databases">
        <authorList>
            <person name="Varghese N."/>
            <person name="Submissions S."/>
        </authorList>
    </citation>
    <scope>NUCLEOTIDE SEQUENCE [LARGE SCALE GENOMIC DNA]</scope>
    <source>
        <strain evidence="4">BS3775</strain>
    </source>
</reference>
<dbReference type="GO" id="GO:0051276">
    <property type="term" value="P:chromosome organization"/>
    <property type="evidence" value="ECO:0007669"/>
    <property type="project" value="InterPro"/>
</dbReference>
<dbReference type="InterPro" id="IPR005335">
    <property type="entry name" value="Terminase_ssu"/>
</dbReference>
<evidence type="ECO:0000313" key="4">
    <source>
        <dbReference type="Proteomes" id="UP000199570"/>
    </source>
</evidence>
<proteinExistence type="predicted"/>
<dbReference type="Pfam" id="PF03592">
    <property type="entry name" value="Terminase_2"/>
    <property type="match status" value="1"/>
</dbReference>
<dbReference type="OrthoDB" id="8227562at2"/>
<dbReference type="EMBL" id="FNKJ01000003">
    <property type="protein sequence ID" value="SDR00821.1"/>
    <property type="molecule type" value="Genomic_DNA"/>
</dbReference>
<evidence type="ECO:0000256" key="1">
    <source>
        <dbReference type="ARBA" id="ARBA00022612"/>
    </source>
</evidence>
<dbReference type="InterPro" id="IPR038713">
    <property type="entry name" value="Terminase_Gp1_N_sf"/>
</dbReference>
<name>A0A1H1FIS3_9PSED</name>
<dbReference type="InterPro" id="IPR052404">
    <property type="entry name" value="SPP1-like_terminase"/>
</dbReference>
<gene>
    <name evidence="3" type="ORF">SAMN04490195_2727</name>
</gene>
<keyword evidence="2" id="KW-0231">Viral genome packaging</keyword>
<organism evidence="3 4">
    <name type="scientific">Pseudomonas moorei</name>
    <dbReference type="NCBI Taxonomy" id="395599"/>
    <lineage>
        <taxon>Bacteria</taxon>
        <taxon>Pseudomonadati</taxon>
        <taxon>Pseudomonadota</taxon>
        <taxon>Gammaproteobacteria</taxon>
        <taxon>Pseudomonadales</taxon>
        <taxon>Pseudomonadaceae</taxon>
        <taxon>Pseudomonas</taxon>
    </lineage>
</organism>